<dbReference type="Proteomes" id="UP000238823">
    <property type="component" value="Unassembled WGS sequence"/>
</dbReference>
<name>A0A2S9YFT8_9BACT</name>
<dbReference type="OrthoDB" id="5523087at2"/>
<organism evidence="1 2">
    <name type="scientific">Enhygromyxa salina</name>
    <dbReference type="NCBI Taxonomy" id="215803"/>
    <lineage>
        <taxon>Bacteria</taxon>
        <taxon>Pseudomonadati</taxon>
        <taxon>Myxococcota</taxon>
        <taxon>Polyangia</taxon>
        <taxon>Nannocystales</taxon>
        <taxon>Nannocystaceae</taxon>
        <taxon>Enhygromyxa</taxon>
    </lineage>
</organism>
<sequence>MEMVISILQLGDLYLVLWLHTTRDPPTEEWDPALQKIRDLKDLVDGDVGRIRSFVFSDGGAPNAVQRKELFTNLLDNRVRSAVVTNALTNPIKRGVATALLWLNPNFRAFGPNQVEHAIEHLELTAHTHKIVTQLVKMQETLGPNTTVELVVDHLAR</sequence>
<accession>A0A2S9YFT8</accession>
<gene>
    <name evidence="1" type="ORF">ENSA7_51670</name>
</gene>
<evidence type="ECO:0000313" key="1">
    <source>
        <dbReference type="EMBL" id="PRQ03970.1"/>
    </source>
</evidence>
<comment type="caution">
    <text evidence="1">The sequence shown here is derived from an EMBL/GenBank/DDBJ whole genome shotgun (WGS) entry which is preliminary data.</text>
</comment>
<evidence type="ECO:0000313" key="2">
    <source>
        <dbReference type="Proteomes" id="UP000238823"/>
    </source>
</evidence>
<proteinExistence type="predicted"/>
<protein>
    <submittedName>
        <fullName evidence="1">Uncharacterized protein</fullName>
    </submittedName>
</protein>
<dbReference type="EMBL" id="PVNL01000105">
    <property type="protein sequence ID" value="PRQ03970.1"/>
    <property type="molecule type" value="Genomic_DNA"/>
</dbReference>
<reference evidence="1 2" key="1">
    <citation type="submission" date="2018-03" db="EMBL/GenBank/DDBJ databases">
        <title>Draft Genome Sequences of the Obligatory Marine Myxobacteria Enhygromyxa salina SWB007.</title>
        <authorList>
            <person name="Poehlein A."/>
            <person name="Moghaddam J.A."/>
            <person name="Harms H."/>
            <person name="Alanjari M."/>
            <person name="Koenig G.M."/>
            <person name="Daniel R."/>
            <person name="Schaeberle T.F."/>
        </authorList>
    </citation>
    <scope>NUCLEOTIDE SEQUENCE [LARGE SCALE GENOMIC DNA]</scope>
    <source>
        <strain evidence="1 2">SWB007</strain>
    </source>
</reference>
<dbReference type="AlphaFoldDB" id="A0A2S9YFT8"/>